<evidence type="ECO:0000313" key="9">
    <source>
        <dbReference type="Proteomes" id="UP000655830"/>
    </source>
</evidence>
<feature type="transmembrane region" description="Helical" evidence="6">
    <location>
        <begin position="302"/>
        <end position="320"/>
    </location>
</feature>
<dbReference type="InterPro" id="IPR050495">
    <property type="entry name" value="ATG22/LtaA_families"/>
</dbReference>
<feature type="transmembrane region" description="Helical" evidence="6">
    <location>
        <begin position="148"/>
        <end position="168"/>
    </location>
</feature>
<evidence type="ECO:0000256" key="1">
    <source>
        <dbReference type="ARBA" id="ARBA00004651"/>
    </source>
</evidence>
<proteinExistence type="predicted"/>
<dbReference type="Pfam" id="PF11700">
    <property type="entry name" value="ATG22"/>
    <property type="match status" value="1"/>
</dbReference>
<accession>A0A926ENQ6</accession>
<dbReference type="InterPro" id="IPR020846">
    <property type="entry name" value="MFS_dom"/>
</dbReference>
<comment type="subcellular location">
    <subcellularLocation>
        <location evidence="1">Cell membrane</location>
        <topology evidence="1">Multi-pass membrane protein</topology>
    </subcellularLocation>
</comment>
<feature type="transmembrane region" description="Helical" evidence="6">
    <location>
        <begin position="174"/>
        <end position="196"/>
    </location>
</feature>
<keyword evidence="5 6" id="KW-0472">Membrane</keyword>
<keyword evidence="3 6" id="KW-0812">Transmembrane</keyword>
<keyword evidence="2" id="KW-0813">Transport</keyword>
<dbReference type="Proteomes" id="UP000655830">
    <property type="component" value="Unassembled WGS sequence"/>
</dbReference>
<feature type="transmembrane region" description="Helical" evidence="6">
    <location>
        <begin position="83"/>
        <end position="101"/>
    </location>
</feature>
<dbReference type="SUPFAM" id="SSF103473">
    <property type="entry name" value="MFS general substrate transporter"/>
    <property type="match status" value="1"/>
</dbReference>
<evidence type="ECO:0000259" key="7">
    <source>
        <dbReference type="PROSITE" id="PS50850"/>
    </source>
</evidence>
<evidence type="ECO:0000313" key="8">
    <source>
        <dbReference type="EMBL" id="MBC8581637.1"/>
    </source>
</evidence>
<evidence type="ECO:0000256" key="6">
    <source>
        <dbReference type="SAM" id="Phobius"/>
    </source>
</evidence>
<feature type="transmembrane region" description="Helical" evidence="6">
    <location>
        <begin position="267"/>
        <end position="290"/>
    </location>
</feature>
<feature type="transmembrane region" description="Helical" evidence="6">
    <location>
        <begin position="237"/>
        <end position="255"/>
    </location>
</feature>
<feature type="transmembrane region" description="Helical" evidence="6">
    <location>
        <begin position="360"/>
        <end position="381"/>
    </location>
</feature>
<feature type="transmembrane region" description="Helical" evidence="6">
    <location>
        <begin position="12"/>
        <end position="34"/>
    </location>
</feature>
<dbReference type="InterPro" id="IPR024671">
    <property type="entry name" value="Atg22-like"/>
</dbReference>
<name>A0A926ENQ6_9FIRM</name>
<comment type="caution">
    <text evidence="8">The sequence shown here is derived from an EMBL/GenBank/DDBJ whole genome shotgun (WGS) entry which is preliminary data.</text>
</comment>
<dbReference type="GO" id="GO:0022857">
    <property type="term" value="F:transmembrane transporter activity"/>
    <property type="evidence" value="ECO:0007669"/>
    <property type="project" value="InterPro"/>
</dbReference>
<protein>
    <submittedName>
        <fullName evidence="8">MFS transporter</fullName>
    </submittedName>
</protein>
<dbReference type="InterPro" id="IPR036259">
    <property type="entry name" value="MFS_trans_sf"/>
</dbReference>
<dbReference type="EMBL" id="JACRSY010000067">
    <property type="protein sequence ID" value="MBC8581637.1"/>
    <property type="molecule type" value="Genomic_DNA"/>
</dbReference>
<keyword evidence="9" id="KW-1185">Reference proteome</keyword>
<evidence type="ECO:0000256" key="2">
    <source>
        <dbReference type="ARBA" id="ARBA00022448"/>
    </source>
</evidence>
<dbReference type="Gene3D" id="1.20.1250.20">
    <property type="entry name" value="MFS general substrate transporter like domains"/>
    <property type="match status" value="1"/>
</dbReference>
<gene>
    <name evidence="8" type="ORF">H8718_19315</name>
</gene>
<organism evidence="8 9">
    <name type="scientific">Zhenhengia yiwuensis</name>
    <dbReference type="NCBI Taxonomy" id="2763666"/>
    <lineage>
        <taxon>Bacteria</taxon>
        <taxon>Bacillati</taxon>
        <taxon>Bacillota</taxon>
        <taxon>Clostridia</taxon>
        <taxon>Lachnospirales</taxon>
        <taxon>Lachnospiraceae</taxon>
        <taxon>Zhenhengia</taxon>
    </lineage>
</organism>
<reference evidence="8" key="1">
    <citation type="submission" date="2020-08" db="EMBL/GenBank/DDBJ databases">
        <title>Genome public.</title>
        <authorList>
            <person name="Liu C."/>
            <person name="Sun Q."/>
        </authorList>
    </citation>
    <scope>NUCLEOTIDE SEQUENCE</scope>
    <source>
        <strain evidence="8">NSJ-12</strain>
    </source>
</reference>
<dbReference type="PROSITE" id="PS50850">
    <property type="entry name" value="MFS"/>
    <property type="match status" value="1"/>
</dbReference>
<evidence type="ECO:0000256" key="5">
    <source>
        <dbReference type="ARBA" id="ARBA00023136"/>
    </source>
</evidence>
<feature type="transmembrane region" description="Helical" evidence="6">
    <location>
        <begin position="107"/>
        <end position="127"/>
    </location>
</feature>
<sequence>MKSLSTQEKSWIMYDWANSAYSMTITSTILPIYFKMVASNGNMSSSDSTALWGYTISLSTLVVSLLAPVLGTIADYKGFKKKFFTTFFSIGVISTIALALAPSDNPYLLLILYGFCVLGFSGGNIFYDAFLVDVTTNDRMDKVSSYGFAMGYIGSTIPFIGCMAIVLLTQQSLLPISLTLACKLTFLITAIWWGLFTFPLLKNVKQNYYIEQEPHAISNAFKRLGHTFKDIRNYKPIFIFLIAYFFYIDGVDTIIGMSTSYGTDLGISMSALLIILLLTQFVAFPFTILYGKLAKKWGTKKLLYVGVITYICICCYGYFIKDVLDFWILAMAVGSAQGGIQAISRSYFAKLVPKEKSNEFFGFYNIFGKFAAIMGPFLVAVVTQLTGRTNNGIISLIFLFIIGFITLLFVPNVDSTTLKPEHISNLDT</sequence>
<dbReference type="AlphaFoldDB" id="A0A926ENQ6"/>
<evidence type="ECO:0000256" key="3">
    <source>
        <dbReference type="ARBA" id="ARBA00022692"/>
    </source>
</evidence>
<feature type="domain" description="Major facilitator superfamily (MFS) profile" evidence="7">
    <location>
        <begin position="236"/>
        <end position="428"/>
    </location>
</feature>
<dbReference type="RefSeq" id="WP_249334660.1">
    <property type="nucleotide sequence ID" value="NZ_JACRSY010000067.1"/>
</dbReference>
<keyword evidence="4 6" id="KW-1133">Transmembrane helix</keyword>
<evidence type="ECO:0000256" key="4">
    <source>
        <dbReference type="ARBA" id="ARBA00022989"/>
    </source>
</evidence>
<feature type="transmembrane region" description="Helical" evidence="6">
    <location>
        <begin position="54"/>
        <end position="76"/>
    </location>
</feature>
<feature type="transmembrane region" description="Helical" evidence="6">
    <location>
        <begin position="393"/>
        <end position="410"/>
    </location>
</feature>
<dbReference type="GO" id="GO:0005886">
    <property type="term" value="C:plasma membrane"/>
    <property type="evidence" value="ECO:0007669"/>
    <property type="project" value="UniProtKB-SubCell"/>
</dbReference>
<dbReference type="CDD" id="cd17482">
    <property type="entry name" value="MFS_YxiO_like"/>
    <property type="match status" value="1"/>
</dbReference>
<feature type="transmembrane region" description="Helical" evidence="6">
    <location>
        <begin position="326"/>
        <end position="348"/>
    </location>
</feature>
<dbReference type="PANTHER" id="PTHR23519">
    <property type="entry name" value="AUTOPHAGY-RELATED PROTEIN 22"/>
    <property type="match status" value="1"/>
</dbReference>
<dbReference type="PANTHER" id="PTHR23519:SF1">
    <property type="entry name" value="AUTOPHAGY-RELATED PROTEIN 22"/>
    <property type="match status" value="1"/>
</dbReference>